<dbReference type="SUPFAM" id="SSF51445">
    <property type="entry name" value="(Trans)glycosidases"/>
    <property type="match status" value="1"/>
</dbReference>
<evidence type="ECO:0000256" key="7">
    <source>
        <dbReference type="ARBA" id="ARBA00022801"/>
    </source>
</evidence>
<keyword evidence="20" id="KW-1185">Reference proteome</keyword>
<dbReference type="OMA" id="YKGAVWP"/>
<dbReference type="Pfam" id="PF21365">
    <property type="entry name" value="Glyco_hydro_31_3rd"/>
    <property type="match status" value="1"/>
</dbReference>
<reference evidence="20" key="1">
    <citation type="journal article" date="2004" name="Nature">
        <title>Genome duplication in the teleost fish Tetraodon nigroviridis reveals the early vertebrate proto-karyotype.</title>
        <authorList>
            <person name="Jaillon O."/>
            <person name="Aury J.-M."/>
            <person name="Brunet F."/>
            <person name="Petit J.-L."/>
            <person name="Stange-Thomann N."/>
            <person name="Mauceli E."/>
            <person name="Bouneau L."/>
            <person name="Fischer C."/>
            <person name="Ozouf-Costaz C."/>
            <person name="Bernot A."/>
            <person name="Nicaud S."/>
            <person name="Jaffe D."/>
            <person name="Fisher S."/>
            <person name="Lutfalla G."/>
            <person name="Dossat C."/>
            <person name="Segurens B."/>
            <person name="Dasilva C."/>
            <person name="Salanoubat M."/>
            <person name="Levy M."/>
            <person name="Boudet N."/>
            <person name="Castellano S."/>
            <person name="Anthouard V."/>
            <person name="Jubin C."/>
            <person name="Castelli V."/>
            <person name="Katinka M."/>
            <person name="Vacherie B."/>
            <person name="Biemont C."/>
            <person name="Skalli Z."/>
            <person name="Cattolico L."/>
            <person name="Poulain J."/>
            <person name="De Berardinis V."/>
            <person name="Cruaud C."/>
            <person name="Duprat S."/>
            <person name="Brottier P."/>
            <person name="Coutanceau J.-P."/>
            <person name="Gouzy J."/>
            <person name="Parra G."/>
            <person name="Lardier G."/>
            <person name="Chapple C."/>
            <person name="McKernan K.J."/>
            <person name="McEwan P."/>
            <person name="Bosak S."/>
            <person name="Kellis M."/>
            <person name="Volff J.-N."/>
            <person name="Guigo R."/>
            <person name="Zody M.C."/>
            <person name="Mesirov J."/>
            <person name="Lindblad-Toh K."/>
            <person name="Birren B."/>
            <person name="Nusbaum C."/>
            <person name="Kahn D."/>
            <person name="Robinson-Rechavi M."/>
            <person name="Laudet V."/>
            <person name="Schachter V."/>
            <person name="Quetier F."/>
            <person name="Saurin W."/>
            <person name="Scarpelli C."/>
            <person name="Wincker P."/>
            <person name="Lander E.S."/>
            <person name="Weissenbach J."/>
            <person name="Roest Crollius H."/>
        </authorList>
    </citation>
    <scope>NUCLEOTIDE SEQUENCE [LARGE SCALE GENOMIC DNA]</scope>
</reference>
<evidence type="ECO:0000256" key="12">
    <source>
        <dbReference type="ARBA" id="ARBA00023295"/>
    </source>
</evidence>
<dbReference type="InterPro" id="IPR000519">
    <property type="entry name" value="P_trefoil_dom"/>
</dbReference>
<dbReference type="EC" id="3.2.1.20" evidence="4"/>
<keyword evidence="7 16" id="KW-0378">Hydrolase</keyword>
<dbReference type="Gene3D" id="3.20.20.80">
    <property type="entry name" value="Glycosidases"/>
    <property type="match status" value="1"/>
</dbReference>
<dbReference type="Gene3D" id="2.60.40.1760">
    <property type="entry name" value="glycosyl hydrolase (family 31)"/>
    <property type="match status" value="1"/>
</dbReference>
<dbReference type="GO" id="GO:0004558">
    <property type="term" value="F:alpha-1,4-glucosidase activity"/>
    <property type="evidence" value="ECO:0007669"/>
    <property type="project" value="UniProtKB-EC"/>
</dbReference>
<keyword evidence="9" id="KW-1015">Disulfide bond</keyword>
<dbReference type="InterPro" id="IPR017853">
    <property type="entry name" value="GH"/>
</dbReference>
<reference evidence="19" key="3">
    <citation type="submission" date="2025-09" db="UniProtKB">
        <authorList>
            <consortium name="Ensembl"/>
        </authorList>
    </citation>
    <scope>IDENTIFICATION</scope>
</reference>
<evidence type="ECO:0000256" key="3">
    <source>
        <dbReference type="ARBA" id="ARBA00007806"/>
    </source>
</evidence>
<dbReference type="InterPro" id="IPR000322">
    <property type="entry name" value="Glyco_hydro_31_TIM"/>
</dbReference>
<dbReference type="Gene3D" id="4.10.110.10">
    <property type="entry name" value="Spasmolytic Protein, domain 1"/>
    <property type="match status" value="1"/>
</dbReference>
<keyword evidence="8 17" id="KW-0472">Membrane</keyword>
<dbReference type="STRING" id="99883.ENSTNIP00000021156"/>
<evidence type="ECO:0000313" key="20">
    <source>
        <dbReference type="Proteomes" id="UP000007303"/>
    </source>
</evidence>
<dbReference type="SUPFAM" id="SSF51011">
    <property type="entry name" value="Glycosyl hydrolase domain"/>
    <property type="match status" value="1"/>
</dbReference>
<dbReference type="HOGENOM" id="CLU_000631_11_2_1"/>
<evidence type="ECO:0000256" key="2">
    <source>
        <dbReference type="ARBA" id="ARBA00004656"/>
    </source>
</evidence>
<reference evidence="19" key="2">
    <citation type="submission" date="2025-08" db="UniProtKB">
        <authorList>
            <consortium name="Ensembl"/>
        </authorList>
    </citation>
    <scope>IDENTIFICATION</scope>
</reference>
<keyword evidence="11" id="KW-0458">Lysosome</keyword>
<dbReference type="Pfam" id="PF01055">
    <property type="entry name" value="Glyco_hydro_31_2nd"/>
    <property type="match status" value="1"/>
</dbReference>
<dbReference type="PROSITE" id="PS00707">
    <property type="entry name" value="GLYCOSYL_HYDROL_F31_2"/>
    <property type="match status" value="1"/>
</dbReference>
<dbReference type="Proteomes" id="UP000007303">
    <property type="component" value="Unassembled WGS sequence"/>
</dbReference>
<dbReference type="Ensembl" id="ENSTNIT00000021389.1">
    <property type="protein sequence ID" value="ENSTNIP00000021156.1"/>
    <property type="gene ID" value="ENSTNIG00000017992.1"/>
</dbReference>
<dbReference type="InterPro" id="IPR011013">
    <property type="entry name" value="Gal_mutarotase_sf_dom"/>
</dbReference>
<evidence type="ECO:0000256" key="9">
    <source>
        <dbReference type="ARBA" id="ARBA00023157"/>
    </source>
</evidence>
<dbReference type="InterPro" id="IPR013780">
    <property type="entry name" value="Glyco_hydro_b"/>
</dbReference>
<dbReference type="PANTHER" id="PTHR22762">
    <property type="entry name" value="ALPHA-GLUCOSIDASE"/>
    <property type="match status" value="1"/>
</dbReference>
<dbReference type="PROSITE" id="PS51448">
    <property type="entry name" value="P_TREFOIL_2"/>
    <property type="match status" value="1"/>
</dbReference>
<dbReference type="InterPro" id="IPR030459">
    <property type="entry name" value="Glyco_hydro_31_CS"/>
</dbReference>
<comment type="function">
    <text evidence="14">Essential for the degradation of glycogen in lysosomes. Has highest activity on alpha-1,4-linked glycosidic linkages, but can also hydrolyze alpha-1,6-linked glucans.</text>
</comment>
<evidence type="ECO:0000256" key="14">
    <source>
        <dbReference type="ARBA" id="ARBA00045686"/>
    </source>
</evidence>
<dbReference type="GO" id="GO:0005980">
    <property type="term" value="P:glycogen catabolic process"/>
    <property type="evidence" value="ECO:0007669"/>
    <property type="project" value="UniProtKB-ARBA"/>
</dbReference>
<dbReference type="InterPro" id="IPR048395">
    <property type="entry name" value="Glyco_hydro_31_C"/>
</dbReference>
<dbReference type="Gene3D" id="2.60.40.1180">
    <property type="entry name" value="Golgi alpha-mannosidase II"/>
    <property type="match status" value="2"/>
</dbReference>
<dbReference type="SMART" id="SM00018">
    <property type="entry name" value="PD"/>
    <property type="match status" value="1"/>
</dbReference>
<dbReference type="FunFam" id="2.60.40.1180:FF:000005">
    <property type="entry name" value="Maltase-glucoamylase, intestinal"/>
    <property type="match status" value="1"/>
</dbReference>
<dbReference type="AlphaFoldDB" id="H3DKV8"/>
<keyword evidence="6" id="KW-0732">Signal</keyword>
<dbReference type="PROSITE" id="PS00129">
    <property type="entry name" value="GLYCOSYL_HYDROL_F31_1"/>
    <property type="match status" value="1"/>
</dbReference>
<evidence type="ECO:0000313" key="19">
    <source>
        <dbReference type="Ensembl" id="ENSTNIP00000021156.1"/>
    </source>
</evidence>
<name>H3DKV8_TETNG</name>
<dbReference type="SUPFAM" id="SSF74650">
    <property type="entry name" value="Galactose mutarotase-like"/>
    <property type="match status" value="1"/>
</dbReference>
<comment type="subcellular location">
    <subcellularLocation>
        <location evidence="2">Lysosome membrane</location>
    </subcellularLocation>
</comment>
<dbReference type="GO" id="GO:0005765">
    <property type="term" value="C:lysosomal membrane"/>
    <property type="evidence" value="ECO:0007669"/>
    <property type="project" value="UniProtKB-SubCell"/>
</dbReference>
<dbReference type="CDD" id="cd14752">
    <property type="entry name" value="GH31_N"/>
    <property type="match status" value="1"/>
</dbReference>
<evidence type="ECO:0000256" key="17">
    <source>
        <dbReference type="SAM" id="Phobius"/>
    </source>
</evidence>
<dbReference type="InterPro" id="IPR044913">
    <property type="entry name" value="P_trefoil_dom_sf"/>
</dbReference>
<comment type="similarity">
    <text evidence="3 16">Belongs to the glycosyl hydrolase 31 family.</text>
</comment>
<dbReference type="CDD" id="cd06602">
    <property type="entry name" value="GH31_MGAM_SI_GAA"/>
    <property type="match status" value="1"/>
</dbReference>
<evidence type="ECO:0000256" key="4">
    <source>
        <dbReference type="ARBA" id="ARBA00012741"/>
    </source>
</evidence>
<dbReference type="GeneTree" id="ENSGT00940000159355"/>
<evidence type="ECO:0000256" key="5">
    <source>
        <dbReference type="ARBA" id="ARBA00019338"/>
    </source>
</evidence>
<dbReference type="SMR" id="H3DKV8"/>
<dbReference type="InterPro" id="IPR025887">
    <property type="entry name" value="Glyco_hydro_31_N_dom"/>
</dbReference>
<sequence length="949" mass="105576">VDVLSVVCSRKMLKLTGTLLLFTLAFLPRLYIHHFYIETVFIPGRSNQDKISADELFARKPSVGLRRGKSRGSHSSRDPECSMAADRRFDCARDKPVSRSQCEQRGCCYVPVSASPGPPWCFYPRLYSGYRMGPLSPSEHGQTATLTRAAPSYLPRDVPVLRLDVAEAAADCLHITLKDPSSQRYEVELPAGVVRGHADSQDVLYTTEYQSDPFGFIVRRNSNGRVIMNTSVAPLLFADQYLQLSTRLSSHLVSGLGQHYSSLFLDLNWTTLTLWNRDMAPHAGANLYGSHPFYIVQEGDGMAHGVFLLNSNAIEVTLQPTPALTWVALGGILDLYVFLGPDPQSVVRQYLQVIGFPVMPPYWSLGFHLCRWGYTTTNATREVVERMYDAEFPLDVQWNDLDYADKRRVFTFDPRRFGDLPGMVEEFHRKGLKYILILDPGISTTSPPGTYPPFEDGLKRDVFIKNSTGNILIGKVWPGPTAFPDFTNPETRRWWEDCIRDFHAKVPVDGLWIDMNEPASFVQGSVEGCPDSELENPPYTPSVVGGQLSCGTLCMSARQKLSTHYNLHNMYGLTEAFATHSALLKIRGRRPFVLSRSSFPGIGRFSGVWTGDVRSDWEQLRLSIPAVLQFGLFGVPLVGADICGFGGDTTEELCVRWMQLGAFYPFMRNHNDRPNAPQEPYVFGQKAQAAMRSVLQLRYSLLPFLYTLFHHAHTSAATVARPLFLEFPSDPVSQTVDGQFLWGSSLLISPVLERGAVEVAAYLPSATWYSLQNVRFESECSNTDWANCPQGRSLHSQGQFFPLAAPLDTINIHLRGGHIIPQQGPALTTATSRKNPFFLTVALSAGGQAWGDLFWDDGDGLDTFETGNYSYIVFVADESQVVSEPVTVNEALTGLVLGGLQVFGLQSAPLFVLANGVEVADFTYCSEVKVLNVTNLALPLSEEWTVQWV</sequence>
<keyword evidence="17" id="KW-1133">Transmembrane helix</keyword>
<evidence type="ECO:0000256" key="1">
    <source>
        <dbReference type="ARBA" id="ARBA00001657"/>
    </source>
</evidence>
<proteinExistence type="inferred from homology"/>
<organism evidence="19 20">
    <name type="scientific">Tetraodon nigroviridis</name>
    <name type="common">Spotted green pufferfish</name>
    <name type="synonym">Chelonodon nigroviridis</name>
    <dbReference type="NCBI Taxonomy" id="99883"/>
    <lineage>
        <taxon>Eukaryota</taxon>
        <taxon>Metazoa</taxon>
        <taxon>Chordata</taxon>
        <taxon>Craniata</taxon>
        <taxon>Vertebrata</taxon>
        <taxon>Euteleostomi</taxon>
        <taxon>Actinopterygii</taxon>
        <taxon>Neopterygii</taxon>
        <taxon>Teleostei</taxon>
        <taxon>Neoteleostei</taxon>
        <taxon>Acanthomorphata</taxon>
        <taxon>Eupercaria</taxon>
        <taxon>Tetraodontiformes</taxon>
        <taxon>Tetradontoidea</taxon>
        <taxon>Tetraodontidae</taxon>
        <taxon>Tetraodon</taxon>
    </lineage>
</organism>
<keyword evidence="10" id="KW-0325">Glycoprotein</keyword>
<evidence type="ECO:0000256" key="15">
    <source>
        <dbReference type="PROSITE-ProRule" id="PRU00779"/>
    </source>
</evidence>
<comment type="caution">
    <text evidence="15">Lacks conserved residue(s) required for the propagation of feature annotation.</text>
</comment>
<dbReference type="FunFam" id="3.20.20.80:FF:000072">
    <property type="entry name" value="lysosomal alpha-glucosidase isoform X2"/>
    <property type="match status" value="1"/>
</dbReference>
<evidence type="ECO:0000256" key="16">
    <source>
        <dbReference type="RuleBase" id="RU361185"/>
    </source>
</evidence>
<accession>H3DKV8</accession>
<evidence type="ECO:0000256" key="10">
    <source>
        <dbReference type="ARBA" id="ARBA00023180"/>
    </source>
</evidence>
<keyword evidence="12 16" id="KW-0326">Glycosidase</keyword>
<keyword evidence="17" id="KW-0812">Transmembrane</keyword>
<dbReference type="GO" id="GO:0030246">
    <property type="term" value="F:carbohydrate binding"/>
    <property type="evidence" value="ECO:0007669"/>
    <property type="project" value="InterPro"/>
</dbReference>
<dbReference type="InParanoid" id="H3DKV8"/>
<dbReference type="GO" id="GO:0007040">
    <property type="term" value="P:lysosome organization"/>
    <property type="evidence" value="ECO:0007669"/>
    <property type="project" value="TreeGrafter"/>
</dbReference>
<evidence type="ECO:0000256" key="13">
    <source>
        <dbReference type="ARBA" id="ARBA00041572"/>
    </source>
</evidence>
<dbReference type="FunFam" id="2.60.40.1180:FF:000001">
    <property type="entry name" value="Maltase-glucoamylase, intestinal"/>
    <property type="match status" value="1"/>
</dbReference>
<evidence type="ECO:0000256" key="6">
    <source>
        <dbReference type="ARBA" id="ARBA00022729"/>
    </source>
</evidence>
<dbReference type="Pfam" id="PF13802">
    <property type="entry name" value="Gal_mutarotas_2"/>
    <property type="match status" value="1"/>
</dbReference>
<dbReference type="InterPro" id="IPR030458">
    <property type="entry name" value="Glyco_hydro_31_AS"/>
</dbReference>
<comment type="catalytic activity">
    <reaction evidence="1">
        <text>Hydrolysis of terminal, non-reducing (1-&gt;4)-linked alpha-D-glucose residues with release of alpha-D-glucose.</text>
        <dbReference type="EC" id="3.2.1.20"/>
    </reaction>
</comment>
<feature type="transmembrane region" description="Helical" evidence="17">
    <location>
        <begin position="12"/>
        <end position="32"/>
    </location>
</feature>
<dbReference type="PANTHER" id="PTHR22762:SF92">
    <property type="entry name" value="LYSOSOMAL ALPHA-GLUCOSIDASE"/>
    <property type="match status" value="1"/>
</dbReference>
<evidence type="ECO:0000259" key="18">
    <source>
        <dbReference type="PROSITE" id="PS51448"/>
    </source>
</evidence>
<feature type="domain" description="P-type" evidence="18">
    <location>
        <begin position="79"/>
        <end position="125"/>
    </location>
</feature>
<evidence type="ECO:0000256" key="8">
    <source>
        <dbReference type="ARBA" id="ARBA00023136"/>
    </source>
</evidence>
<dbReference type="Pfam" id="PF00088">
    <property type="entry name" value="Trefoil"/>
    <property type="match status" value="1"/>
</dbReference>
<dbReference type="CDD" id="cd00111">
    <property type="entry name" value="Trefoil"/>
    <property type="match status" value="1"/>
</dbReference>
<evidence type="ECO:0000256" key="11">
    <source>
        <dbReference type="ARBA" id="ARBA00023228"/>
    </source>
</evidence>
<protein>
    <recommendedName>
        <fullName evidence="5">Lysosomal alpha-glucosidase</fullName>
        <ecNumber evidence="4">3.2.1.20</ecNumber>
    </recommendedName>
    <alternativeName>
        <fullName evidence="13">Acid maltase</fullName>
    </alternativeName>
</protein>